<name>A0AA38HCY4_9TREE</name>
<protein>
    <submittedName>
        <fullName evidence="2">Tubulin-tyrosine ligase family-domain-containing protein</fullName>
    </submittedName>
</protein>
<dbReference type="AlphaFoldDB" id="A0AA38HCY4"/>
<reference evidence="2" key="1">
    <citation type="journal article" date="2022" name="G3 (Bethesda)">
        <title>High quality genome of the basidiomycete yeast Dioszegia hungarica PDD-24b-2 isolated from cloud water.</title>
        <authorList>
            <person name="Jarrige D."/>
            <person name="Haridas S."/>
            <person name="Bleykasten-Grosshans C."/>
            <person name="Joly M."/>
            <person name="Nadalig T."/>
            <person name="Sancelme M."/>
            <person name="Vuilleumier S."/>
            <person name="Grigoriev I.V."/>
            <person name="Amato P."/>
            <person name="Bringel F."/>
        </authorList>
    </citation>
    <scope>NUCLEOTIDE SEQUENCE</scope>
    <source>
        <strain evidence="2">PDD-24b-2</strain>
    </source>
</reference>
<accession>A0AA38HCY4</accession>
<dbReference type="Pfam" id="PF03133">
    <property type="entry name" value="TTL"/>
    <property type="match status" value="1"/>
</dbReference>
<dbReference type="PROSITE" id="PS51221">
    <property type="entry name" value="TTL"/>
    <property type="match status" value="1"/>
</dbReference>
<proteinExistence type="predicted"/>
<feature type="region of interest" description="Disordered" evidence="1">
    <location>
        <begin position="193"/>
        <end position="221"/>
    </location>
</feature>
<dbReference type="Proteomes" id="UP001164286">
    <property type="component" value="Unassembled WGS sequence"/>
</dbReference>
<gene>
    <name evidence="2" type="ORF">MKK02DRAFT_22140</name>
</gene>
<dbReference type="Gene3D" id="3.30.470.20">
    <property type="entry name" value="ATP-grasp fold, B domain"/>
    <property type="match status" value="1"/>
</dbReference>
<dbReference type="EMBL" id="JAKWFO010000002">
    <property type="protein sequence ID" value="KAI9638762.1"/>
    <property type="molecule type" value="Genomic_DNA"/>
</dbReference>
<comment type="caution">
    <text evidence="2">The sequence shown here is derived from an EMBL/GenBank/DDBJ whole genome shotgun (WGS) entry which is preliminary data.</text>
</comment>
<keyword evidence="2" id="KW-0436">Ligase</keyword>
<feature type="compositionally biased region" description="Acidic residues" evidence="1">
    <location>
        <begin position="197"/>
        <end position="221"/>
    </location>
</feature>
<evidence type="ECO:0000256" key="1">
    <source>
        <dbReference type="SAM" id="MobiDB-lite"/>
    </source>
</evidence>
<organism evidence="2 3">
    <name type="scientific">Dioszegia hungarica</name>
    <dbReference type="NCBI Taxonomy" id="4972"/>
    <lineage>
        <taxon>Eukaryota</taxon>
        <taxon>Fungi</taxon>
        <taxon>Dikarya</taxon>
        <taxon>Basidiomycota</taxon>
        <taxon>Agaricomycotina</taxon>
        <taxon>Tremellomycetes</taxon>
        <taxon>Tremellales</taxon>
        <taxon>Bulleribasidiaceae</taxon>
        <taxon>Dioszegia</taxon>
    </lineage>
</organism>
<dbReference type="GO" id="GO:0000932">
    <property type="term" value="C:P-body"/>
    <property type="evidence" value="ECO:0007669"/>
    <property type="project" value="TreeGrafter"/>
</dbReference>
<sequence length="520" mass="57766">MVEPPASEGEISPNTVPLTAFVSFPSPYTQSLIVKALISCLSSISISLLPPDDEDPPRLQWADYDLISFDKPHASPSTHLISSYIYRKALIRKHQLHLTITEYLAKCDHRGVKSVLKDGGVPKGWVVDLQFADELDELLMDDLYELAEGMQSNEEKSDAEKSWYILKPGFADRAQGIRMFSSEYELRAIFESFEPPSSDEEDEDDDDEEAGAEKGDEEDVEAFERRLVEKTAKMGVEDEEEGGTGVMTSQLRHFVIQQEYMPRPMLFDIHQSEATSETPSKGRKFHLRAYVLLTGDYTLHLSRTLLALFSSDAYTHPTSSTAYDDDALRPHLTNTCLQTDELGQTIPDEELVKLFWELEGLDALALGADGEYGSEGKVGKEWLKSTFEKVGEVVAESVRAGVECGSFGLQLMPNAFEIFGVDLLLSFPPTLSSDPADNQLPIPTVTLLEFNASPDFVQSGDRLKPLLADMFKGVVHLAIAPFFGIHTRTPADDEERETRNAGDVMGWRKIGEGQVRGPSG</sequence>
<dbReference type="FunFam" id="3.30.470.20:FF:000133">
    <property type="entry name" value="Probable tubulin--tyrosine ligase C12B10.04"/>
    <property type="match status" value="1"/>
</dbReference>
<dbReference type="RefSeq" id="XP_052948539.1">
    <property type="nucleotide sequence ID" value="XM_053086526.1"/>
</dbReference>
<evidence type="ECO:0000313" key="3">
    <source>
        <dbReference type="Proteomes" id="UP001164286"/>
    </source>
</evidence>
<dbReference type="PANTHER" id="PTHR47551:SF1">
    <property type="entry name" value="TUBULIN--TYROSINE LIGASE PBY1-RELATED"/>
    <property type="match status" value="1"/>
</dbReference>
<dbReference type="InterPro" id="IPR027746">
    <property type="entry name" value="TTL"/>
</dbReference>
<dbReference type="InterPro" id="IPR004344">
    <property type="entry name" value="TTL/TTLL_fam"/>
</dbReference>
<keyword evidence="3" id="KW-1185">Reference proteome</keyword>
<dbReference type="GO" id="GO:0016874">
    <property type="term" value="F:ligase activity"/>
    <property type="evidence" value="ECO:0007669"/>
    <property type="project" value="UniProtKB-KW"/>
</dbReference>
<dbReference type="GeneID" id="77725727"/>
<dbReference type="PANTHER" id="PTHR47551">
    <property type="entry name" value="TUBULIN--TYROSINE LIGASE PBY1-RELATED"/>
    <property type="match status" value="1"/>
</dbReference>
<evidence type="ECO:0000313" key="2">
    <source>
        <dbReference type="EMBL" id="KAI9638762.1"/>
    </source>
</evidence>